<evidence type="ECO:0000313" key="5">
    <source>
        <dbReference type="Proteomes" id="UP000327044"/>
    </source>
</evidence>
<feature type="region of interest" description="Disordered" evidence="1">
    <location>
        <begin position="299"/>
        <end position="328"/>
    </location>
</feature>
<dbReference type="PANTHER" id="PTHR36299:SF3">
    <property type="entry name" value="FI03431P"/>
    <property type="match status" value="1"/>
</dbReference>
<evidence type="ECO:0000256" key="2">
    <source>
        <dbReference type="SAM" id="SignalP"/>
    </source>
</evidence>
<feature type="region of interest" description="Disordered" evidence="1">
    <location>
        <begin position="242"/>
        <end position="272"/>
    </location>
</feature>
<feature type="chain" id="PRO_5024399046" description="DUF4773 domain-containing protein" evidence="2">
    <location>
        <begin position="22"/>
        <end position="508"/>
    </location>
</feature>
<feature type="compositionally biased region" description="Basic and acidic residues" evidence="1">
    <location>
        <begin position="472"/>
        <end position="492"/>
    </location>
</feature>
<protein>
    <recommendedName>
        <fullName evidence="3">DUF4773 domain-containing protein</fullName>
    </recommendedName>
</protein>
<evidence type="ECO:0000256" key="1">
    <source>
        <dbReference type="SAM" id="MobiDB-lite"/>
    </source>
</evidence>
<dbReference type="PANTHER" id="PTHR36299">
    <property type="entry name" value="AGAP008005-PA"/>
    <property type="match status" value="1"/>
</dbReference>
<sequence length="508" mass="55793">MRLSLIFELLLIFVLLAFAASRVIDSKGLPNNRRYSIRKSRRVNHKVRQDVSNYCNCSTKLCNCCRDFNFPVVSVRGPGCATLQYLQGDRLAVSLSFGERVLSNTTISGRKPKPICMQLPGGVSKFCGRVYGITREGEDFKACLGLELRALQDIEASLRVSCFRFGPKGLKVEPAQQLPVVNIQNNKDKDEDDDDDDDDDDDEYDFDDDDDEYDNDVDAVDYTGFSVFDDDFVGDLFGVETESESNKVKKPTPVKKVPVAPTKAPLKSRPSKPLIKKSTVKPLVKATTAKPVTKVTFTPTVTSTGKPVTDKHAQGTPENVAEKLPTVSQQPTVTTAAVLLQNLSDISSAKPASVELTTVSAVSSETSAMEVTTFRAETSSTPPQEDEEDNSTEVVENLIIKDGEDDADDDDEDDDPISAAVEDVLGEGSDSSVKNKTVTAEGNSEKVVKPQHSEDVVDEIVDGMVDTLTGEDSEKVPKKDQISSENKNKREKDDDDEYDDDEEDDDDR</sequence>
<accession>A0A5N4AU22</accession>
<feature type="compositionally biased region" description="Acidic residues" evidence="1">
    <location>
        <begin position="493"/>
        <end position="508"/>
    </location>
</feature>
<dbReference type="Proteomes" id="UP000327044">
    <property type="component" value="Unassembled WGS sequence"/>
</dbReference>
<dbReference type="EMBL" id="VVIM01000003">
    <property type="protein sequence ID" value="KAB0800872.1"/>
    <property type="molecule type" value="Genomic_DNA"/>
</dbReference>
<reference evidence="4 5" key="1">
    <citation type="journal article" date="2018" name="Elife">
        <title>Firefly genomes illuminate parallel origins of bioluminescence in beetles.</title>
        <authorList>
            <person name="Fallon T.R."/>
            <person name="Lower S.E."/>
            <person name="Chang C.H."/>
            <person name="Bessho-Uehara M."/>
            <person name="Martin G.J."/>
            <person name="Bewick A.J."/>
            <person name="Behringer M."/>
            <person name="Debat H.J."/>
            <person name="Wong I."/>
            <person name="Day J.C."/>
            <person name="Suvorov A."/>
            <person name="Silva C.J."/>
            <person name="Stanger-Hall K.F."/>
            <person name="Hall D.W."/>
            <person name="Schmitz R.J."/>
            <person name="Nelson D.R."/>
            <person name="Lewis S.M."/>
            <person name="Shigenobu S."/>
            <person name="Bybee S.M."/>
            <person name="Larracuente A.M."/>
            <person name="Oba Y."/>
            <person name="Weng J.K."/>
        </authorList>
    </citation>
    <scope>NUCLEOTIDE SEQUENCE [LARGE SCALE GENOMIC DNA]</scope>
    <source>
        <strain evidence="4">1611_PpyrPB1</strain>
        <tissue evidence="4">Whole body</tissue>
    </source>
</reference>
<feature type="compositionally biased region" description="Acidic residues" evidence="1">
    <location>
        <begin position="190"/>
        <end position="215"/>
    </location>
</feature>
<name>A0A5N4AU22_PHOPY</name>
<keyword evidence="5" id="KW-1185">Reference proteome</keyword>
<feature type="compositionally biased region" description="Low complexity" evidence="1">
    <location>
        <begin position="254"/>
        <end position="265"/>
    </location>
</feature>
<feature type="compositionally biased region" description="Acidic residues" evidence="1">
    <location>
        <begin position="403"/>
        <end position="416"/>
    </location>
</feature>
<feature type="compositionally biased region" description="Polar residues" evidence="1">
    <location>
        <begin position="429"/>
        <end position="442"/>
    </location>
</feature>
<evidence type="ECO:0000259" key="3">
    <source>
        <dbReference type="Pfam" id="PF15998"/>
    </source>
</evidence>
<comment type="caution">
    <text evidence="4">The sequence shown here is derived from an EMBL/GenBank/DDBJ whole genome shotgun (WGS) entry which is preliminary data.</text>
</comment>
<feature type="region of interest" description="Disordered" evidence="1">
    <location>
        <begin position="363"/>
        <end position="508"/>
    </location>
</feature>
<dbReference type="InterPro" id="IPR031941">
    <property type="entry name" value="DUF4773"/>
</dbReference>
<feature type="compositionally biased region" description="Basic and acidic residues" evidence="1">
    <location>
        <begin position="443"/>
        <end position="455"/>
    </location>
</feature>
<proteinExistence type="predicted"/>
<evidence type="ECO:0000313" key="4">
    <source>
        <dbReference type="EMBL" id="KAB0800872.1"/>
    </source>
</evidence>
<dbReference type="InParanoid" id="A0A5N4AU22"/>
<dbReference type="AlphaFoldDB" id="A0A5N4AU22"/>
<feature type="signal peptide" evidence="2">
    <location>
        <begin position="1"/>
        <end position="21"/>
    </location>
</feature>
<feature type="region of interest" description="Disordered" evidence="1">
    <location>
        <begin position="179"/>
        <end position="215"/>
    </location>
</feature>
<feature type="domain" description="DUF4773" evidence="3">
    <location>
        <begin position="54"/>
        <end position="169"/>
    </location>
</feature>
<dbReference type="Pfam" id="PF15998">
    <property type="entry name" value="DUF4773"/>
    <property type="match status" value="1"/>
</dbReference>
<organism evidence="4 5">
    <name type="scientific">Photinus pyralis</name>
    <name type="common">Common eastern firefly</name>
    <name type="synonym">Lampyris pyralis</name>
    <dbReference type="NCBI Taxonomy" id="7054"/>
    <lineage>
        <taxon>Eukaryota</taxon>
        <taxon>Metazoa</taxon>
        <taxon>Ecdysozoa</taxon>
        <taxon>Arthropoda</taxon>
        <taxon>Hexapoda</taxon>
        <taxon>Insecta</taxon>
        <taxon>Pterygota</taxon>
        <taxon>Neoptera</taxon>
        <taxon>Endopterygota</taxon>
        <taxon>Coleoptera</taxon>
        <taxon>Polyphaga</taxon>
        <taxon>Elateriformia</taxon>
        <taxon>Elateroidea</taxon>
        <taxon>Lampyridae</taxon>
        <taxon>Lampyrinae</taxon>
        <taxon>Photinus</taxon>
    </lineage>
</organism>
<dbReference type="OrthoDB" id="5952164at2759"/>
<keyword evidence="2" id="KW-0732">Signal</keyword>
<gene>
    <name evidence="4" type="ORF">PPYR_05226</name>
</gene>